<dbReference type="SUPFAM" id="SSF50729">
    <property type="entry name" value="PH domain-like"/>
    <property type="match status" value="1"/>
</dbReference>
<keyword evidence="4" id="KW-1185">Reference proteome</keyword>
<evidence type="ECO:0000256" key="1">
    <source>
        <dbReference type="SAM" id="MobiDB-lite"/>
    </source>
</evidence>
<evidence type="ECO:0000259" key="2">
    <source>
        <dbReference type="PROSITE" id="PS50003"/>
    </source>
</evidence>
<proteinExistence type="predicted"/>
<feature type="region of interest" description="Disordered" evidence="1">
    <location>
        <begin position="1"/>
        <end position="47"/>
    </location>
</feature>
<dbReference type="SUPFAM" id="SSF48403">
    <property type="entry name" value="Ankyrin repeat"/>
    <property type="match status" value="1"/>
</dbReference>
<feature type="compositionally biased region" description="Pro residues" evidence="1">
    <location>
        <begin position="1"/>
        <end position="12"/>
    </location>
</feature>
<dbReference type="AlphaFoldDB" id="A0A835YHJ9"/>
<dbReference type="InterPro" id="IPR001849">
    <property type="entry name" value="PH_domain"/>
</dbReference>
<comment type="caution">
    <text evidence="3">The sequence shown here is derived from an EMBL/GenBank/DDBJ whole genome shotgun (WGS) entry which is preliminary data.</text>
</comment>
<dbReference type="Gene3D" id="1.25.40.20">
    <property type="entry name" value="Ankyrin repeat-containing domain"/>
    <property type="match status" value="1"/>
</dbReference>
<dbReference type="EMBL" id="JAFCMP010000548">
    <property type="protein sequence ID" value="KAG5175514.1"/>
    <property type="molecule type" value="Genomic_DNA"/>
</dbReference>
<organism evidence="3 4">
    <name type="scientific">Tribonema minus</name>
    <dbReference type="NCBI Taxonomy" id="303371"/>
    <lineage>
        <taxon>Eukaryota</taxon>
        <taxon>Sar</taxon>
        <taxon>Stramenopiles</taxon>
        <taxon>Ochrophyta</taxon>
        <taxon>PX clade</taxon>
        <taxon>Xanthophyceae</taxon>
        <taxon>Tribonematales</taxon>
        <taxon>Tribonemataceae</taxon>
        <taxon>Tribonema</taxon>
    </lineage>
</organism>
<dbReference type="OrthoDB" id="429467at2759"/>
<dbReference type="InterPro" id="IPR036770">
    <property type="entry name" value="Ankyrin_rpt-contain_sf"/>
</dbReference>
<name>A0A835YHJ9_9STRA</name>
<accession>A0A835YHJ9</accession>
<evidence type="ECO:0000313" key="4">
    <source>
        <dbReference type="Proteomes" id="UP000664859"/>
    </source>
</evidence>
<dbReference type="Proteomes" id="UP000664859">
    <property type="component" value="Unassembled WGS sequence"/>
</dbReference>
<dbReference type="PROSITE" id="PS50003">
    <property type="entry name" value="PH_DOMAIN"/>
    <property type="match status" value="1"/>
</dbReference>
<protein>
    <recommendedName>
        <fullName evidence="2">PH domain-containing protein</fullName>
    </recommendedName>
</protein>
<sequence length="561" mass="59098">MTPAAAAPPLPPAASMEAAAPRRSSGHSSRKDHLQSSRIPNKNKNHGISGAWRAEVLSDANDHMNINLPCAHAPNLRLLYIKWHQTTLLRLFEGVEGRCRSAKYQTAWQARQANAPMVEGAIERLQGGAHGFAAVWRLRWAQVVPGELRLYADAEPPLSADVEPVLALPLTRQGTAVEACSEAMAARFGRDCAFTVRSGAAGRSRSVMLAARDALELTRWSAAVRAACAPHGQVLGVSIHRACHDGDLQRVPGASINRACHKGDLQCVPGASIYRACQDGDLQRVQALLGSGRRLPVNAVEAAHPAPLRGLSLAAPAPNACPLAVTSAAAQASHSQRHLRQPAHGKRRCVALRKRTQPSPPTPLTTPLHTHACRPNAHGSTALHYAARRAAQRLVDVARCAGSSSGGGGGTDGGGGEASAAAEGALQLVVYLMARGADARVADGAGRTALDLATRGTAGYPRAQRLLVGVLDSSKYQVEGDALYIVPDEAALEHHMASPAYGMATCLLPPNSSPNLSLTVRPILDLVISGTATRAPPPRPRLEVGGIVFEHARTRPEAALR</sequence>
<gene>
    <name evidence="3" type="ORF">JKP88DRAFT_283468</name>
</gene>
<reference evidence="3" key="1">
    <citation type="submission" date="2021-02" db="EMBL/GenBank/DDBJ databases">
        <title>First Annotated Genome of the Yellow-green Alga Tribonema minus.</title>
        <authorList>
            <person name="Mahan K.M."/>
        </authorList>
    </citation>
    <scope>NUCLEOTIDE SEQUENCE</scope>
    <source>
        <strain evidence="3">UTEX B ZZ1240</strain>
    </source>
</reference>
<feature type="domain" description="PH" evidence="2">
    <location>
        <begin position="115"/>
        <end position="229"/>
    </location>
</feature>
<evidence type="ECO:0000313" key="3">
    <source>
        <dbReference type="EMBL" id="KAG5175514.1"/>
    </source>
</evidence>